<organism evidence="12 13">
    <name type="scientific">Actinidia chinensis var. chinensis</name>
    <name type="common">Chinese soft-hair kiwi</name>
    <dbReference type="NCBI Taxonomy" id="1590841"/>
    <lineage>
        <taxon>Eukaryota</taxon>
        <taxon>Viridiplantae</taxon>
        <taxon>Streptophyta</taxon>
        <taxon>Embryophyta</taxon>
        <taxon>Tracheophyta</taxon>
        <taxon>Spermatophyta</taxon>
        <taxon>Magnoliopsida</taxon>
        <taxon>eudicotyledons</taxon>
        <taxon>Gunneridae</taxon>
        <taxon>Pentapetalae</taxon>
        <taxon>asterids</taxon>
        <taxon>Ericales</taxon>
        <taxon>Actinidiaceae</taxon>
        <taxon>Actinidia</taxon>
    </lineage>
</organism>
<evidence type="ECO:0000256" key="9">
    <source>
        <dbReference type="ARBA" id="ARBA00023180"/>
    </source>
</evidence>
<dbReference type="InterPro" id="IPR011527">
    <property type="entry name" value="ABC1_TM_dom"/>
</dbReference>
<dbReference type="GO" id="GO:0140359">
    <property type="term" value="F:ABC-type transporter activity"/>
    <property type="evidence" value="ECO:0007669"/>
    <property type="project" value="InterPro"/>
</dbReference>
<comment type="similarity">
    <text evidence="1">Belongs to the ABC transporter superfamily. ABCB family. Multidrug resistance exporter (TC 3.A.1.201) subfamily.</text>
</comment>
<dbReference type="Proteomes" id="UP000241394">
    <property type="component" value="Chromosome LG12"/>
</dbReference>
<keyword evidence="9" id="KW-0325">Glycoprotein</keyword>
<evidence type="ECO:0000256" key="6">
    <source>
        <dbReference type="ARBA" id="ARBA00022840"/>
    </source>
</evidence>
<dbReference type="GO" id="GO:0016887">
    <property type="term" value="F:ATP hydrolysis activity"/>
    <property type="evidence" value="ECO:0007669"/>
    <property type="project" value="InterPro"/>
</dbReference>
<dbReference type="Gene3D" id="1.20.1560.10">
    <property type="entry name" value="ABC transporter type 1, transmembrane domain"/>
    <property type="match status" value="1"/>
</dbReference>
<dbReference type="Gramene" id="PSS16257">
    <property type="protein sequence ID" value="PSS16257"/>
    <property type="gene ID" value="CEY00_Acc13754"/>
</dbReference>
<dbReference type="EMBL" id="NKQK01000012">
    <property type="protein sequence ID" value="PSS16257.1"/>
    <property type="molecule type" value="Genomic_DNA"/>
</dbReference>
<dbReference type="PROSITE" id="PS50929">
    <property type="entry name" value="ABC_TM1F"/>
    <property type="match status" value="1"/>
</dbReference>
<evidence type="ECO:0000259" key="10">
    <source>
        <dbReference type="PROSITE" id="PS50893"/>
    </source>
</evidence>
<keyword evidence="6" id="KW-0067">ATP-binding</keyword>
<evidence type="ECO:0000313" key="12">
    <source>
        <dbReference type="EMBL" id="PSS16257.1"/>
    </source>
</evidence>
<dbReference type="AlphaFoldDB" id="A0A2R6QWY6"/>
<evidence type="ECO:0000256" key="3">
    <source>
        <dbReference type="ARBA" id="ARBA00022692"/>
    </source>
</evidence>
<evidence type="ECO:0000256" key="7">
    <source>
        <dbReference type="ARBA" id="ARBA00022989"/>
    </source>
</evidence>
<dbReference type="GO" id="GO:0005524">
    <property type="term" value="F:ATP binding"/>
    <property type="evidence" value="ECO:0007669"/>
    <property type="project" value="UniProtKB-KW"/>
</dbReference>
<dbReference type="InterPro" id="IPR003593">
    <property type="entry name" value="AAA+_ATPase"/>
</dbReference>
<keyword evidence="2" id="KW-0813">Transport</keyword>
<evidence type="ECO:0000256" key="8">
    <source>
        <dbReference type="ARBA" id="ARBA00023136"/>
    </source>
</evidence>
<keyword evidence="3" id="KW-0812">Transmembrane</keyword>
<evidence type="ECO:0000256" key="5">
    <source>
        <dbReference type="ARBA" id="ARBA00022741"/>
    </source>
</evidence>
<dbReference type="Pfam" id="PF00664">
    <property type="entry name" value="ABC_membrane"/>
    <property type="match status" value="1"/>
</dbReference>
<dbReference type="PANTHER" id="PTHR45136:SF2">
    <property type="entry name" value="ABC TRANSPORTER DOMAIN-CONTAINING PROTEIN"/>
    <property type="match status" value="1"/>
</dbReference>
<evidence type="ECO:0000256" key="2">
    <source>
        <dbReference type="ARBA" id="ARBA00022448"/>
    </source>
</evidence>
<dbReference type="Pfam" id="PF00005">
    <property type="entry name" value="ABC_tran"/>
    <property type="match status" value="1"/>
</dbReference>
<evidence type="ECO:0000256" key="1">
    <source>
        <dbReference type="ARBA" id="ARBA00007577"/>
    </source>
</evidence>
<feature type="domain" description="ABC transporter" evidence="10">
    <location>
        <begin position="428"/>
        <end position="648"/>
    </location>
</feature>
<dbReference type="PROSITE" id="PS00211">
    <property type="entry name" value="ABC_TRANSPORTER_1"/>
    <property type="match status" value="1"/>
</dbReference>
<protein>
    <submittedName>
        <fullName evidence="12">Multidrug resistance protein</fullName>
    </submittedName>
</protein>
<dbReference type="InterPro" id="IPR027417">
    <property type="entry name" value="P-loop_NTPase"/>
</dbReference>
<dbReference type="OMA" id="CHANAHE"/>
<evidence type="ECO:0000259" key="11">
    <source>
        <dbReference type="PROSITE" id="PS50929"/>
    </source>
</evidence>
<comment type="caution">
    <text evidence="12">The sequence shown here is derived from an EMBL/GenBank/DDBJ whole genome shotgun (WGS) entry which is preliminary data.</text>
</comment>
<keyword evidence="7" id="KW-1133">Transmembrane helix</keyword>
<dbReference type="STRING" id="1590841.A0A2R6QWY6"/>
<sequence>MNILLDEATSALDAQSERTVEEAIDQASIGRTTVVIAHRLSTIRMANLIVVLQSGKVVEPGTHDELVQMEWWRILPDGAVAAISYGKPSFKFLPQIRPKISPQDDGWCSTEPDECEDGCSIEPNECEDWSLQNDSTIKPIDDDEDFYQPSNPIPSQWWLLKMNAPEWGRSLLGCIGAIGSGAVQPINAYCVGFSISSPISFNPTILQSWEKLTGRVREKLLEKMLTFEIGWFDQAENTSAAICARLSTNANIVRSLVGDRMSLLAQAFFAYALGFVPTWRLALVMIATQPLSFYSRSVLMKRMSEKTRKAQREGSQLASEAVINHRTISAFYSQKRILGLFPSTLEGPKKESIRQSWFAGIDLFSSQFLAAASTAVAYWYGRKLLTDALITPERLFQAFLVSLFTAYTIAEAGSMTKDLFCGNNAASSVFANLDRITEMNPLIFKGLSLKISAGTSVALMGQSGSSKSTVIGLIERFYDLSKEPTLFAGTIRENIAYGKKNAKESEIRKAAMLANAHEFIRLLHENRFPLIIFCGMKDGYETFCGERRVQLSGGQKQRVALARAVLKNPTILLLDEATSALDSISESLVQEALEKMMVGRTCIVVANQLSTIQKSNSIAVIKERKVVEQGSHSDLLSTGRNGAYYSLVKLQGSGAYYSLVKLQGSSSPYR</sequence>
<dbReference type="SMART" id="SM00382">
    <property type="entry name" value="AAA"/>
    <property type="match status" value="1"/>
</dbReference>
<name>A0A2R6QWY6_ACTCC</name>
<dbReference type="SUPFAM" id="SSF90123">
    <property type="entry name" value="ABC transporter transmembrane region"/>
    <property type="match status" value="1"/>
</dbReference>
<evidence type="ECO:0000256" key="4">
    <source>
        <dbReference type="ARBA" id="ARBA00022737"/>
    </source>
</evidence>
<gene>
    <name evidence="12" type="ORF">CEY00_Acc13754</name>
</gene>
<dbReference type="Gene3D" id="3.40.50.300">
    <property type="entry name" value="P-loop containing nucleotide triphosphate hydrolases"/>
    <property type="match status" value="3"/>
</dbReference>
<reference evidence="12 13" key="1">
    <citation type="submission" date="2017-07" db="EMBL/GenBank/DDBJ databases">
        <title>An improved, manually edited Actinidia chinensis var. chinensis (kiwifruit) genome highlights the challenges associated with draft genomes and gene prediction in plants.</title>
        <authorList>
            <person name="Pilkington S."/>
            <person name="Crowhurst R."/>
            <person name="Hilario E."/>
            <person name="Nardozza S."/>
            <person name="Fraser L."/>
            <person name="Peng Y."/>
            <person name="Gunaseelan K."/>
            <person name="Simpson R."/>
            <person name="Tahir J."/>
            <person name="Deroles S."/>
            <person name="Templeton K."/>
            <person name="Luo Z."/>
            <person name="Davy M."/>
            <person name="Cheng C."/>
            <person name="Mcneilage M."/>
            <person name="Scaglione D."/>
            <person name="Liu Y."/>
            <person name="Zhang Q."/>
            <person name="Datson P."/>
            <person name="De Silva N."/>
            <person name="Gardiner S."/>
            <person name="Bassett H."/>
            <person name="Chagne D."/>
            <person name="Mccallum J."/>
            <person name="Dzierzon H."/>
            <person name="Deng C."/>
            <person name="Wang Y.-Y."/>
            <person name="Barron N."/>
            <person name="Manako K."/>
            <person name="Bowen J."/>
            <person name="Foster T."/>
            <person name="Erridge Z."/>
            <person name="Tiffin H."/>
            <person name="Waite C."/>
            <person name="Davies K."/>
            <person name="Grierson E."/>
            <person name="Laing W."/>
            <person name="Kirk R."/>
            <person name="Chen X."/>
            <person name="Wood M."/>
            <person name="Montefiori M."/>
            <person name="Brummell D."/>
            <person name="Schwinn K."/>
            <person name="Catanach A."/>
            <person name="Fullerton C."/>
            <person name="Li D."/>
            <person name="Meiyalaghan S."/>
            <person name="Nieuwenhuizen N."/>
            <person name="Read N."/>
            <person name="Prakash R."/>
            <person name="Hunter D."/>
            <person name="Zhang H."/>
            <person name="Mckenzie M."/>
            <person name="Knabel M."/>
            <person name="Harris A."/>
            <person name="Allan A."/>
            <person name="Chen A."/>
            <person name="Janssen B."/>
            <person name="Plunkett B."/>
            <person name="Dwamena C."/>
            <person name="Voogd C."/>
            <person name="Leif D."/>
            <person name="Lafferty D."/>
            <person name="Souleyre E."/>
            <person name="Varkonyi-Gasic E."/>
            <person name="Gambi F."/>
            <person name="Hanley J."/>
            <person name="Yao J.-L."/>
            <person name="Cheung J."/>
            <person name="David K."/>
            <person name="Warren B."/>
            <person name="Marsh K."/>
            <person name="Snowden K."/>
            <person name="Lin-Wang K."/>
            <person name="Brian L."/>
            <person name="Martinez-Sanchez M."/>
            <person name="Wang M."/>
            <person name="Ileperuma N."/>
            <person name="Macnee N."/>
            <person name="Campin R."/>
            <person name="Mcatee P."/>
            <person name="Drummond R."/>
            <person name="Espley R."/>
            <person name="Ireland H."/>
            <person name="Wu R."/>
            <person name="Atkinson R."/>
            <person name="Karunairetnam S."/>
            <person name="Bulley S."/>
            <person name="Chunkath S."/>
            <person name="Hanley Z."/>
            <person name="Storey R."/>
            <person name="Thrimawithana A."/>
            <person name="Thomson S."/>
            <person name="David C."/>
            <person name="Testolin R."/>
        </authorList>
    </citation>
    <scope>NUCLEOTIDE SEQUENCE [LARGE SCALE GENOMIC DNA]</scope>
    <source>
        <strain evidence="13">cv. Red5</strain>
        <tissue evidence="12">Young leaf</tissue>
    </source>
</reference>
<dbReference type="PANTHER" id="PTHR45136">
    <property type="entry name" value="ABC TRANSPORTER DOMAIN-CONTAINING PROTEIN"/>
    <property type="match status" value="1"/>
</dbReference>
<dbReference type="InterPro" id="IPR003439">
    <property type="entry name" value="ABC_transporter-like_ATP-bd"/>
</dbReference>
<feature type="domain" description="ABC transmembrane type-1" evidence="11">
    <location>
        <begin position="210"/>
        <end position="419"/>
    </location>
</feature>
<dbReference type="InParanoid" id="A0A2R6QWY6"/>
<dbReference type="InterPro" id="IPR036640">
    <property type="entry name" value="ABC1_TM_sf"/>
</dbReference>
<accession>A0A2R6QWY6</accession>
<dbReference type="CDD" id="cd18578">
    <property type="entry name" value="ABC_6TM_Pgp_ABCB1_D2_like"/>
    <property type="match status" value="1"/>
</dbReference>
<keyword evidence="4" id="KW-0677">Repeat</keyword>
<proteinExistence type="inferred from homology"/>
<reference evidence="13" key="2">
    <citation type="journal article" date="2018" name="BMC Genomics">
        <title>A manually annotated Actinidia chinensis var. chinensis (kiwifruit) genome highlights the challenges associated with draft genomes and gene prediction in plants.</title>
        <authorList>
            <person name="Pilkington S.M."/>
            <person name="Crowhurst R."/>
            <person name="Hilario E."/>
            <person name="Nardozza S."/>
            <person name="Fraser L."/>
            <person name="Peng Y."/>
            <person name="Gunaseelan K."/>
            <person name="Simpson R."/>
            <person name="Tahir J."/>
            <person name="Deroles S.C."/>
            <person name="Templeton K."/>
            <person name="Luo Z."/>
            <person name="Davy M."/>
            <person name="Cheng C."/>
            <person name="McNeilage M."/>
            <person name="Scaglione D."/>
            <person name="Liu Y."/>
            <person name="Zhang Q."/>
            <person name="Datson P."/>
            <person name="De Silva N."/>
            <person name="Gardiner S.E."/>
            <person name="Bassett H."/>
            <person name="Chagne D."/>
            <person name="McCallum J."/>
            <person name="Dzierzon H."/>
            <person name="Deng C."/>
            <person name="Wang Y.Y."/>
            <person name="Barron L."/>
            <person name="Manako K."/>
            <person name="Bowen J."/>
            <person name="Foster T.M."/>
            <person name="Erridge Z.A."/>
            <person name="Tiffin H."/>
            <person name="Waite C.N."/>
            <person name="Davies K.M."/>
            <person name="Grierson E.P."/>
            <person name="Laing W.A."/>
            <person name="Kirk R."/>
            <person name="Chen X."/>
            <person name="Wood M."/>
            <person name="Montefiori M."/>
            <person name="Brummell D.A."/>
            <person name="Schwinn K.E."/>
            <person name="Catanach A."/>
            <person name="Fullerton C."/>
            <person name="Li D."/>
            <person name="Meiyalaghan S."/>
            <person name="Nieuwenhuizen N."/>
            <person name="Read N."/>
            <person name="Prakash R."/>
            <person name="Hunter D."/>
            <person name="Zhang H."/>
            <person name="McKenzie M."/>
            <person name="Knabel M."/>
            <person name="Harris A."/>
            <person name="Allan A.C."/>
            <person name="Gleave A."/>
            <person name="Chen A."/>
            <person name="Janssen B.J."/>
            <person name="Plunkett B."/>
            <person name="Ampomah-Dwamena C."/>
            <person name="Voogd C."/>
            <person name="Leif D."/>
            <person name="Lafferty D."/>
            <person name="Souleyre E.J.F."/>
            <person name="Varkonyi-Gasic E."/>
            <person name="Gambi F."/>
            <person name="Hanley J."/>
            <person name="Yao J.L."/>
            <person name="Cheung J."/>
            <person name="David K.M."/>
            <person name="Warren B."/>
            <person name="Marsh K."/>
            <person name="Snowden K.C."/>
            <person name="Lin-Wang K."/>
            <person name="Brian L."/>
            <person name="Martinez-Sanchez M."/>
            <person name="Wang M."/>
            <person name="Ileperuma N."/>
            <person name="Macnee N."/>
            <person name="Campin R."/>
            <person name="McAtee P."/>
            <person name="Drummond R.S.M."/>
            <person name="Espley R.V."/>
            <person name="Ireland H.S."/>
            <person name="Wu R."/>
            <person name="Atkinson R.G."/>
            <person name="Karunairetnam S."/>
            <person name="Bulley S."/>
            <person name="Chunkath S."/>
            <person name="Hanley Z."/>
            <person name="Storey R."/>
            <person name="Thrimawithana A.H."/>
            <person name="Thomson S."/>
            <person name="David C."/>
            <person name="Testolin R."/>
            <person name="Huang H."/>
            <person name="Hellens R.P."/>
            <person name="Schaffer R.J."/>
        </authorList>
    </citation>
    <scope>NUCLEOTIDE SEQUENCE [LARGE SCALE GENOMIC DNA]</scope>
    <source>
        <strain evidence="13">cv. Red5</strain>
    </source>
</reference>
<dbReference type="InterPro" id="IPR017871">
    <property type="entry name" value="ABC_transporter-like_CS"/>
</dbReference>
<keyword evidence="8" id="KW-0472">Membrane</keyword>
<keyword evidence="13" id="KW-1185">Reference proteome</keyword>
<dbReference type="OrthoDB" id="6500128at2759"/>
<evidence type="ECO:0000313" key="13">
    <source>
        <dbReference type="Proteomes" id="UP000241394"/>
    </source>
</evidence>
<dbReference type="GO" id="GO:0016020">
    <property type="term" value="C:membrane"/>
    <property type="evidence" value="ECO:0007669"/>
    <property type="project" value="InterPro"/>
</dbReference>
<keyword evidence="5" id="KW-0547">Nucleotide-binding</keyword>
<dbReference type="SUPFAM" id="SSF52540">
    <property type="entry name" value="P-loop containing nucleoside triphosphate hydrolases"/>
    <property type="match status" value="2"/>
</dbReference>
<dbReference type="PROSITE" id="PS50893">
    <property type="entry name" value="ABC_TRANSPORTER_2"/>
    <property type="match status" value="1"/>
</dbReference>